<dbReference type="Pfam" id="PF09830">
    <property type="entry name" value="ATP_transf"/>
    <property type="match status" value="1"/>
</dbReference>
<proteinExistence type="predicted"/>
<accession>A0AAN7SXN5</accession>
<dbReference type="EMBL" id="JAVRRJ010000005">
    <property type="protein sequence ID" value="KAK5084288.1"/>
    <property type="molecule type" value="Genomic_DNA"/>
</dbReference>
<dbReference type="InterPro" id="IPR045759">
    <property type="entry name" value="Ap4A_phos1/2_N"/>
</dbReference>
<dbReference type="PANTHER" id="PTHR38420:SF3">
    <property type="entry name" value="5',5'''-P-1,P-4-TETRAPHOSPHATE PHOSPHORYLASE 2"/>
    <property type="match status" value="1"/>
</dbReference>
<organism evidence="3 4">
    <name type="scientific">Lithohypha guttulata</name>
    <dbReference type="NCBI Taxonomy" id="1690604"/>
    <lineage>
        <taxon>Eukaryota</taxon>
        <taxon>Fungi</taxon>
        <taxon>Dikarya</taxon>
        <taxon>Ascomycota</taxon>
        <taxon>Pezizomycotina</taxon>
        <taxon>Eurotiomycetes</taxon>
        <taxon>Chaetothyriomycetidae</taxon>
        <taxon>Chaetothyriales</taxon>
        <taxon>Trichomeriaceae</taxon>
        <taxon>Lithohypha</taxon>
    </lineage>
</organism>
<dbReference type="InterPro" id="IPR009163">
    <property type="entry name" value="Ap4A_phos1/2"/>
</dbReference>
<dbReference type="AlphaFoldDB" id="A0AAN7SXN5"/>
<feature type="domain" description="ATP adenylyltransferase C-terminal" evidence="1">
    <location>
        <begin position="210"/>
        <end position="337"/>
    </location>
</feature>
<dbReference type="GO" id="GO:0009117">
    <property type="term" value="P:nucleotide metabolic process"/>
    <property type="evidence" value="ECO:0007669"/>
    <property type="project" value="InterPro"/>
</dbReference>
<gene>
    <name evidence="3" type="primary">APA2</name>
    <name evidence="3" type="ORF">LTR05_005364</name>
</gene>
<dbReference type="InterPro" id="IPR019200">
    <property type="entry name" value="ATP_adenylylTrfase_C"/>
</dbReference>
<sequence length="343" mass="38555">MVQSTRQPILLGLTEPLRTIVNRKFVRARANQDLLFSETQLSVIHSKELDITIQLRYCPALKSKPKQTQHEQTAKKFDPFEDPAPGLLIERIPPQDHSHNLVLNKYPVIENHFIAATKHNKPQSDLLEEDDLYATYACLRSWQEDIEDDSRRALFAFFNSGEHSGASQPHRHLQFLPVENMISDDEAGWGLLCDSMTFPAHDGLPLLHNPNLPFIHFATKLGIGMDGRALSEKYMLLMKAAFATINAGCDLSNIDKISMSPDKGTAFSYNLAMTTEIMAILPRKAEAGVITGTSDGIVFVNGTVLAGTMMVKSEDDFARLREEPELVQQVLRHITYPVRTTRM</sequence>
<protein>
    <submittedName>
        <fullName evidence="3">Bifunctional AP-4-A phosphorylase/ADP sulfurylase</fullName>
        <ecNumber evidence="3">2.7.7.53</ecNumber>
    </submittedName>
</protein>
<evidence type="ECO:0000313" key="3">
    <source>
        <dbReference type="EMBL" id="KAK5084288.1"/>
    </source>
</evidence>
<evidence type="ECO:0000259" key="1">
    <source>
        <dbReference type="Pfam" id="PF09830"/>
    </source>
</evidence>
<name>A0AAN7SXN5_9EURO</name>
<dbReference type="Gene3D" id="3.30.428.70">
    <property type="match status" value="1"/>
</dbReference>
<keyword evidence="4" id="KW-1185">Reference proteome</keyword>
<dbReference type="InterPro" id="IPR043171">
    <property type="entry name" value="Ap4A_phos1/2-like"/>
</dbReference>
<reference evidence="3 4" key="1">
    <citation type="submission" date="2023-08" db="EMBL/GenBank/DDBJ databases">
        <title>Black Yeasts Isolated from many extreme environments.</title>
        <authorList>
            <person name="Coleine C."/>
            <person name="Stajich J.E."/>
            <person name="Selbmann L."/>
        </authorList>
    </citation>
    <scope>NUCLEOTIDE SEQUENCE [LARGE SCALE GENOMIC DNA]</scope>
    <source>
        <strain evidence="3 4">CCFEE 5910</strain>
    </source>
</reference>
<dbReference type="PANTHER" id="PTHR38420">
    <property type="entry name" value="AP-4-A PHOSPHORYLASE II"/>
    <property type="match status" value="1"/>
</dbReference>
<dbReference type="GO" id="GO:0005524">
    <property type="term" value="F:ATP binding"/>
    <property type="evidence" value="ECO:0007669"/>
    <property type="project" value="InterPro"/>
</dbReference>
<keyword evidence="3" id="KW-0808">Transferase</keyword>
<dbReference type="Pfam" id="PF19327">
    <property type="entry name" value="Ap4A_phos_N"/>
    <property type="match status" value="1"/>
</dbReference>
<dbReference type="SUPFAM" id="SSF54197">
    <property type="entry name" value="HIT-like"/>
    <property type="match status" value="1"/>
</dbReference>
<comment type="caution">
    <text evidence="3">The sequence shown here is derived from an EMBL/GenBank/DDBJ whole genome shotgun (WGS) entry which is preliminary data.</text>
</comment>
<evidence type="ECO:0000259" key="2">
    <source>
        <dbReference type="Pfam" id="PF19327"/>
    </source>
</evidence>
<dbReference type="InterPro" id="IPR036265">
    <property type="entry name" value="HIT-like_sf"/>
</dbReference>
<feature type="domain" description="Ap4A phosphorylase 1/2 N-terminal" evidence="2">
    <location>
        <begin position="17"/>
        <end position="179"/>
    </location>
</feature>
<dbReference type="EC" id="2.7.7.53" evidence="3"/>
<dbReference type="Proteomes" id="UP001309876">
    <property type="component" value="Unassembled WGS sequence"/>
</dbReference>
<dbReference type="GO" id="GO:0003877">
    <property type="term" value="F:ATP:ADP adenylyltransferase activity"/>
    <property type="evidence" value="ECO:0007669"/>
    <property type="project" value="UniProtKB-EC"/>
</dbReference>
<keyword evidence="3" id="KW-0548">Nucleotidyltransferase</keyword>
<evidence type="ECO:0000313" key="4">
    <source>
        <dbReference type="Proteomes" id="UP001309876"/>
    </source>
</evidence>